<dbReference type="AlphaFoldDB" id="A0A6J5E777"/>
<accession>A0A6J5E777</accession>
<dbReference type="Pfam" id="PF09601">
    <property type="entry name" value="DUF2459"/>
    <property type="match status" value="1"/>
</dbReference>
<dbReference type="InterPro" id="IPR011727">
    <property type="entry name" value="CHP02117"/>
</dbReference>
<keyword evidence="2" id="KW-1185">Reference proteome</keyword>
<proteinExistence type="predicted"/>
<dbReference type="EMBL" id="CADIKF010000031">
    <property type="protein sequence ID" value="CAB3762340.1"/>
    <property type="molecule type" value="Genomic_DNA"/>
</dbReference>
<evidence type="ECO:0000313" key="2">
    <source>
        <dbReference type="Proteomes" id="UP000494329"/>
    </source>
</evidence>
<name>A0A6J5E777_9BURK</name>
<evidence type="ECO:0000313" key="1">
    <source>
        <dbReference type="EMBL" id="CAB3762340.1"/>
    </source>
</evidence>
<gene>
    <name evidence="1" type="ORF">LMG29739_03858</name>
</gene>
<evidence type="ECO:0008006" key="3">
    <source>
        <dbReference type="Google" id="ProtNLM"/>
    </source>
</evidence>
<protein>
    <recommendedName>
        <fullName evidence="3">DUF2459 domain-containing protein</fullName>
    </recommendedName>
</protein>
<dbReference type="Proteomes" id="UP000494329">
    <property type="component" value="Unassembled WGS sequence"/>
</dbReference>
<reference evidence="1 2" key="1">
    <citation type="submission" date="2020-04" db="EMBL/GenBank/DDBJ databases">
        <authorList>
            <person name="De Canck E."/>
        </authorList>
    </citation>
    <scope>NUCLEOTIDE SEQUENCE [LARGE SCALE GENOMIC DNA]</scope>
    <source>
        <strain evidence="1 2">LMG 29739</strain>
    </source>
</reference>
<organism evidence="1 2">
    <name type="scientific">Paraburkholderia solisilvae</name>
    <dbReference type="NCBI Taxonomy" id="624376"/>
    <lineage>
        <taxon>Bacteria</taxon>
        <taxon>Pseudomonadati</taxon>
        <taxon>Pseudomonadota</taxon>
        <taxon>Betaproteobacteria</taxon>
        <taxon>Burkholderiales</taxon>
        <taxon>Burkholderiaceae</taxon>
        <taxon>Paraburkholderia</taxon>
    </lineage>
</organism>
<sequence>MHREDAAPAVGALAAGFDGARYLCFGFGERRFVFERDHGVFAAVGALFPSHAALLMTVLRAPPQDAFGASSVIDLRIGKKGLAGLNAFLQSSVQTGDAGTPVKLGDGPYEGSVFFAATFTYDAFHTCNIWTARALRAAGLPVSDSLFADGVMRDAAGIAASQTVSGR</sequence>